<name>A0A1S8BN60_9PEZI</name>
<evidence type="ECO:0000256" key="1">
    <source>
        <dbReference type="ARBA" id="ARBA00003555"/>
    </source>
</evidence>
<keyword evidence="7" id="KW-0521">NADP</keyword>
<evidence type="ECO:0000256" key="9">
    <source>
        <dbReference type="ARBA" id="ARBA00030073"/>
    </source>
</evidence>
<dbReference type="Proteomes" id="UP000190776">
    <property type="component" value="Unassembled WGS sequence"/>
</dbReference>
<protein>
    <recommendedName>
        <fullName evidence="5">2,5-diamino-6-ribosylamino-4(3H)-pyrimidinone 5'-phosphate reductase</fullName>
        <ecNumber evidence="4">1.1.1.302</ecNumber>
    </recommendedName>
    <alternativeName>
        <fullName evidence="10">2,5-diamino-6-(5-phospho-D-ribosylamino)pyrimidin-4(3H)-one reductase</fullName>
    </alternativeName>
    <alternativeName>
        <fullName evidence="9">2,5-diamino-6-ribitylamino-4(3H)-pyrimidinone 5'-phosphate synthase</fullName>
    </alternativeName>
</protein>
<feature type="domain" description="Bacterial bifunctional deaminase-reductase C-terminal" evidence="14">
    <location>
        <begin position="54"/>
        <end position="299"/>
    </location>
</feature>
<keyword evidence="6" id="KW-0686">Riboflavin biosynthesis</keyword>
<feature type="compositionally biased region" description="Basic and acidic residues" evidence="13">
    <location>
        <begin position="141"/>
        <end position="151"/>
    </location>
</feature>
<proteinExistence type="inferred from homology"/>
<evidence type="ECO:0000256" key="8">
    <source>
        <dbReference type="ARBA" id="ARBA00023002"/>
    </source>
</evidence>
<dbReference type="OrthoDB" id="5432at2759"/>
<dbReference type="PANTHER" id="PTHR38011:SF7">
    <property type="entry name" value="2,5-DIAMINO-6-RIBOSYLAMINO-4(3H)-PYRIMIDINONE 5'-PHOSPHATE REDUCTASE"/>
    <property type="match status" value="1"/>
</dbReference>
<dbReference type="EMBL" id="MSZU01000074">
    <property type="protein sequence ID" value="OMP88964.1"/>
    <property type="molecule type" value="Genomic_DNA"/>
</dbReference>
<evidence type="ECO:0000256" key="3">
    <source>
        <dbReference type="ARBA" id="ARBA00009723"/>
    </source>
</evidence>
<dbReference type="STRING" id="420778.A0A1S8BN60"/>
<evidence type="ECO:0000256" key="13">
    <source>
        <dbReference type="SAM" id="MobiDB-lite"/>
    </source>
</evidence>
<evidence type="ECO:0000256" key="10">
    <source>
        <dbReference type="ARBA" id="ARBA00031630"/>
    </source>
</evidence>
<evidence type="ECO:0000256" key="11">
    <source>
        <dbReference type="ARBA" id="ARBA00047550"/>
    </source>
</evidence>
<dbReference type="SUPFAM" id="SSF53597">
    <property type="entry name" value="Dihydrofolate reductase-like"/>
    <property type="match status" value="1"/>
</dbReference>
<dbReference type="InterPro" id="IPR024072">
    <property type="entry name" value="DHFR-like_dom_sf"/>
</dbReference>
<comment type="function">
    <text evidence="1">Catalyzes an early step in riboflavin biosynthesis, the NADPH-dependent reduction of the ribose side chain of 2,5-diamino-6-ribosylamino-4(3H)-pyrimidinone 5'-phosphate, yielding 2,5-diamino-6-ribitylamino-4(3H)-pyrimidinone 5'-phosphate.</text>
</comment>
<feature type="compositionally biased region" description="Low complexity" evidence="13">
    <location>
        <begin position="35"/>
        <end position="45"/>
    </location>
</feature>
<evidence type="ECO:0000256" key="4">
    <source>
        <dbReference type="ARBA" id="ARBA00012851"/>
    </source>
</evidence>
<feature type="region of interest" description="Disordered" evidence="13">
    <location>
        <begin position="122"/>
        <end position="151"/>
    </location>
</feature>
<evidence type="ECO:0000256" key="6">
    <source>
        <dbReference type="ARBA" id="ARBA00022619"/>
    </source>
</evidence>
<comment type="caution">
    <text evidence="15">The sequence shown here is derived from an EMBL/GenBank/DDBJ whole genome shotgun (WGS) entry which is preliminary data.</text>
</comment>
<evidence type="ECO:0000256" key="12">
    <source>
        <dbReference type="ARBA" id="ARBA00049020"/>
    </source>
</evidence>
<comment type="similarity">
    <text evidence="3">Belongs to the HTP reductase family.</text>
</comment>
<accession>A0A1S8BN60</accession>
<feature type="region of interest" description="Disordered" evidence="13">
    <location>
        <begin position="1"/>
        <end position="55"/>
    </location>
</feature>
<evidence type="ECO:0000313" key="16">
    <source>
        <dbReference type="Proteomes" id="UP000190776"/>
    </source>
</evidence>
<comment type="catalytic activity">
    <reaction evidence="11">
        <text>2,5-diamino-6-(1-D-ribitylamino)pyrimidin-4(3H)-one 5'-phosphate + NAD(+) = 2,5-diamino-6-(1-D-ribosylamino)pyrimidin-4(3H)-one 5'-phosphate + NADH + H(+)</text>
        <dbReference type="Rhea" id="RHEA:27274"/>
        <dbReference type="ChEBI" id="CHEBI:15378"/>
        <dbReference type="ChEBI" id="CHEBI:57540"/>
        <dbReference type="ChEBI" id="CHEBI:57945"/>
        <dbReference type="ChEBI" id="CHEBI:58890"/>
        <dbReference type="ChEBI" id="CHEBI:59545"/>
        <dbReference type="EC" id="1.1.1.302"/>
    </reaction>
</comment>
<reference evidence="15 16" key="1">
    <citation type="submission" date="2017-01" db="EMBL/GenBank/DDBJ databases">
        <title>Draft genome sequence of Diplodia seriata F98.1, a fungal species involved in grapevine trunk diseases.</title>
        <authorList>
            <person name="Robert-Siegwald G."/>
            <person name="Vallet J."/>
            <person name="Abou-Mansour E."/>
            <person name="Xu J."/>
            <person name="Rey P."/>
            <person name="Bertsch C."/>
            <person name="Rego C."/>
            <person name="Larignon P."/>
            <person name="Fontaine F."/>
            <person name="Lebrun M.-H."/>
        </authorList>
    </citation>
    <scope>NUCLEOTIDE SEQUENCE [LARGE SCALE GENOMIC DNA]</scope>
    <source>
        <strain evidence="15 16">F98.1</strain>
    </source>
</reference>
<dbReference type="PANTHER" id="PTHR38011">
    <property type="entry name" value="DIHYDROFOLATE REDUCTASE FAMILY PROTEIN (AFU_ORTHOLOGUE AFUA_8G06820)"/>
    <property type="match status" value="1"/>
</dbReference>
<dbReference type="Gene3D" id="3.40.430.10">
    <property type="entry name" value="Dihydrofolate Reductase, subunit A"/>
    <property type="match status" value="1"/>
</dbReference>
<dbReference type="InterPro" id="IPR002734">
    <property type="entry name" value="RibDG_C"/>
</dbReference>
<dbReference type="GO" id="GO:0008703">
    <property type="term" value="F:5-amino-6-(5-phosphoribosylamino)uracil reductase activity"/>
    <property type="evidence" value="ECO:0007669"/>
    <property type="project" value="InterPro"/>
</dbReference>
<gene>
    <name evidence="15" type="ORF">BK809_0005685</name>
</gene>
<organism evidence="15 16">
    <name type="scientific">Diplodia seriata</name>
    <dbReference type="NCBI Taxonomy" id="420778"/>
    <lineage>
        <taxon>Eukaryota</taxon>
        <taxon>Fungi</taxon>
        <taxon>Dikarya</taxon>
        <taxon>Ascomycota</taxon>
        <taxon>Pezizomycotina</taxon>
        <taxon>Dothideomycetes</taxon>
        <taxon>Dothideomycetes incertae sedis</taxon>
        <taxon>Botryosphaeriales</taxon>
        <taxon>Botryosphaeriaceae</taxon>
        <taxon>Diplodia</taxon>
    </lineage>
</organism>
<dbReference type="Pfam" id="PF01872">
    <property type="entry name" value="RibD_C"/>
    <property type="match status" value="1"/>
</dbReference>
<dbReference type="EC" id="1.1.1.302" evidence="4"/>
<comment type="pathway">
    <text evidence="2">Cofactor biosynthesis; riboflavin biosynthesis.</text>
</comment>
<sequence>MPPPPTAASAPPQKVRDALHFPASDAAAIEPYLPPTTTKPSSSSPSPSPPLDRPFVTLTFATSLDSALSLAPGTQTALSGPASKAMTHHLRSRHQAILVGAGTAVADDPSLNCRIEGVGGYGGTDDGEQLSGQPRPVVVDPRGRWDWGGGGREDAPMAKVLRLAGEGRGRAPWVLVAEGRGVEVGPERRAVLEGCGGRVLEVATDEDGRMEWSRVLGRLAAEGIESVMVEGGAGVINKLLEPQNVHLVDSVIVTIAPTWLGQGGVVVSPPRRVDGDGTPVAAARLKEVKWCPLGEDVVLCGRLQ</sequence>
<evidence type="ECO:0000256" key="7">
    <source>
        <dbReference type="ARBA" id="ARBA00022857"/>
    </source>
</evidence>
<evidence type="ECO:0000259" key="14">
    <source>
        <dbReference type="Pfam" id="PF01872"/>
    </source>
</evidence>
<dbReference type="AlphaFoldDB" id="A0A1S8BN60"/>
<evidence type="ECO:0000256" key="2">
    <source>
        <dbReference type="ARBA" id="ARBA00005104"/>
    </source>
</evidence>
<comment type="catalytic activity">
    <reaction evidence="12">
        <text>2,5-diamino-6-(1-D-ribitylamino)pyrimidin-4(3H)-one 5'-phosphate + NADP(+) = 2,5-diamino-6-(1-D-ribosylamino)pyrimidin-4(3H)-one 5'-phosphate + NADPH + H(+)</text>
        <dbReference type="Rhea" id="RHEA:27278"/>
        <dbReference type="ChEBI" id="CHEBI:15378"/>
        <dbReference type="ChEBI" id="CHEBI:57783"/>
        <dbReference type="ChEBI" id="CHEBI:58349"/>
        <dbReference type="ChEBI" id="CHEBI:58890"/>
        <dbReference type="ChEBI" id="CHEBI:59545"/>
        <dbReference type="EC" id="1.1.1.302"/>
    </reaction>
</comment>
<dbReference type="GO" id="GO:0009231">
    <property type="term" value="P:riboflavin biosynthetic process"/>
    <property type="evidence" value="ECO:0007669"/>
    <property type="project" value="UniProtKB-KW"/>
</dbReference>
<evidence type="ECO:0000256" key="5">
    <source>
        <dbReference type="ARBA" id="ARBA00015035"/>
    </source>
</evidence>
<evidence type="ECO:0000313" key="15">
    <source>
        <dbReference type="EMBL" id="OMP88964.1"/>
    </source>
</evidence>
<keyword evidence="8" id="KW-0560">Oxidoreductase</keyword>
<dbReference type="InterPro" id="IPR050765">
    <property type="entry name" value="Riboflavin_Biosynth_HTPR"/>
</dbReference>